<dbReference type="AlphaFoldDB" id="A0A6N6M8R6"/>
<organism evidence="1 2">
    <name type="scientific">Salibacter halophilus</name>
    <dbReference type="NCBI Taxonomy" id="1803916"/>
    <lineage>
        <taxon>Bacteria</taxon>
        <taxon>Pseudomonadati</taxon>
        <taxon>Bacteroidota</taxon>
        <taxon>Flavobacteriia</taxon>
        <taxon>Flavobacteriales</taxon>
        <taxon>Salibacteraceae</taxon>
        <taxon>Salibacter</taxon>
    </lineage>
</organism>
<reference evidence="1 2" key="1">
    <citation type="submission" date="2019-09" db="EMBL/GenBank/DDBJ databases">
        <title>Genomes of Cryomorphaceae.</title>
        <authorList>
            <person name="Bowman J.P."/>
        </authorList>
    </citation>
    <scope>NUCLEOTIDE SEQUENCE [LARGE SCALE GENOMIC DNA]</scope>
    <source>
        <strain evidence="1 2">KCTC 52047</strain>
    </source>
</reference>
<protein>
    <submittedName>
        <fullName evidence="1">Uncharacterized protein</fullName>
    </submittedName>
</protein>
<sequence length="190" mass="22658">MMKQLFLYITILIFYLSPLDSFTQNEDKQMVSIYEYNSTWLDSIYNHLVDSLNQKFSCNKPYLLRISFFESGNDIEIILSSSNHKVLSDYRYLVKDFNLFKLNGTYVSFNKGFIEKLELFGELEFNKKMALDSLLRLNNSSSNCIEVFKEGESFYLYYSILYLSSNSNITYVNYEDFIEYGDYFHEKEKR</sequence>
<evidence type="ECO:0000313" key="2">
    <source>
        <dbReference type="Proteomes" id="UP000435357"/>
    </source>
</evidence>
<comment type="caution">
    <text evidence="1">The sequence shown here is derived from an EMBL/GenBank/DDBJ whole genome shotgun (WGS) entry which is preliminary data.</text>
</comment>
<keyword evidence="2" id="KW-1185">Reference proteome</keyword>
<dbReference type="RefSeq" id="WP_151166793.1">
    <property type="nucleotide sequence ID" value="NZ_WACR01000003.1"/>
</dbReference>
<gene>
    <name evidence="1" type="ORF">F3059_04165</name>
</gene>
<evidence type="ECO:0000313" key="1">
    <source>
        <dbReference type="EMBL" id="KAB1065154.1"/>
    </source>
</evidence>
<proteinExistence type="predicted"/>
<name>A0A6N6M8R6_9FLAO</name>
<dbReference type="EMBL" id="WACR01000003">
    <property type="protein sequence ID" value="KAB1065154.1"/>
    <property type="molecule type" value="Genomic_DNA"/>
</dbReference>
<dbReference type="Proteomes" id="UP000435357">
    <property type="component" value="Unassembled WGS sequence"/>
</dbReference>
<accession>A0A6N6M8R6</accession>